<evidence type="ECO:0000313" key="2">
    <source>
        <dbReference type="EMBL" id="CAF3912025.1"/>
    </source>
</evidence>
<gene>
    <name evidence="1" type="ORF">GPM918_LOCUS21054</name>
    <name evidence="2" type="ORF">SRO942_LOCUS21051</name>
</gene>
<dbReference type="EMBL" id="CAJOBC010006821">
    <property type="protein sequence ID" value="CAF3912025.1"/>
    <property type="molecule type" value="Genomic_DNA"/>
</dbReference>
<evidence type="ECO:0000313" key="1">
    <source>
        <dbReference type="EMBL" id="CAF1148473.1"/>
    </source>
</evidence>
<feature type="non-terminal residue" evidence="1">
    <location>
        <position position="1"/>
    </location>
</feature>
<protein>
    <submittedName>
        <fullName evidence="1">Uncharacterized protein</fullName>
    </submittedName>
</protein>
<dbReference type="AlphaFoldDB" id="A0A814SIC5"/>
<evidence type="ECO:0000313" key="3">
    <source>
        <dbReference type="Proteomes" id="UP000663829"/>
    </source>
</evidence>
<name>A0A814SIC5_9BILA</name>
<dbReference type="Proteomes" id="UP000663829">
    <property type="component" value="Unassembled WGS sequence"/>
</dbReference>
<comment type="caution">
    <text evidence="1">The sequence shown here is derived from an EMBL/GenBank/DDBJ whole genome shotgun (WGS) entry which is preliminary data.</text>
</comment>
<organism evidence="1 3">
    <name type="scientific">Didymodactylos carnosus</name>
    <dbReference type="NCBI Taxonomy" id="1234261"/>
    <lineage>
        <taxon>Eukaryota</taxon>
        <taxon>Metazoa</taxon>
        <taxon>Spiralia</taxon>
        <taxon>Gnathifera</taxon>
        <taxon>Rotifera</taxon>
        <taxon>Eurotatoria</taxon>
        <taxon>Bdelloidea</taxon>
        <taxon>Philodinida</taxon>
        <taxon>Philodinidae</taxon>
        <taxon>Didymodactylos</taxon>
    </lineage>
</organism>
<keyword evidence="3" id="KW-1185">Reference proteome</keyword>
<reference evidence="1" key="1">
    <citation type="submission" date="2021-02" db="EMBL/GenBank/DDBJ databases">
        <authorList>
            <person name="Nowell W R."/>
        </authorList>
    </citation>
    <scope>NUCLEOTIDE SEQUENCE</scope>
</reference>
<dbReference type="EMBL" id="CAJNOQ010006821">
    <property type="protein sequence ID" value="CAF1148473.1"/>
    <property type="molecule type" value="Genomic_DNA"/>
</dbReference>
<proteinExistence type="predicted"/>
<accession>A0A814SIC5</accession>
<sequence length="155" mass="17249">VIQKPLANYDYVRILVALCDEKAIHWETAAISEVTSVTLSKRLNASVQRHQETVQGSQEQQPLPPVPALLQEQQDKVTLVETLPFRSQSSTPLESDFGILEDLFSLSDETHADSYKVARSYETLRQGLVTCASSGVRTFKNPTKNQVFGTAKVPF</sequence>
<dbReference type="Proteomes" id="UP000681722">
    <property type="component" value="Unassembled WGS sequence"/>
</dbReference>